<dbReference type="CDD" id="cd18799">
    <property type="entry name" value="SF2_C_EcoAI-like"/>
    <property type="match status" value="1"/>
</dbReference>
<dbReference type="GO" id="GO:0061749">
    <property type="term" value="F:forked DNA-dependent helicase activity"/>
    <property type="evidence" value="ECO:0007669"/>
    <property type="project" value="TreeGrafter"/>
</dbReference>
<dbReference type="EMBL" id="MLYV02000033">
    <property type="protein sequence ID" value="PSS37687.1"/>
    <property type="molecule type" value="Genomic_DNA"/>
</dbReference>
<keyword evidence="6" id="KW-1185">Reference proteome</keyword>
<organism evidence="5 6">
    <name type="scientific">Hermanssonia centrifuga</name>
    <dbReference type="NCBI Taxonomy" id="98765"/>
    <lineage>
        <taxon>Eukaryota</taxon>
        <taxon>Fungi</taxon>
        <taxon>Dikarya</taxon>
        <taxon>Basidiomycota</taxon>
        <taxon>Agaricomycotina</taxon>
        <taxon>Agaricomycetes</taxon>
        <taxon>Polyporales</taxon>
        <taxon>Meruliaceae</taxon>
        <taxon>Hermanssonia</taxon>
    </lineage>
</organism>
<dbReference type="InterPro" id="IPR050742">
    <property type="entry name" value="Helicase_Restrict-Modif_Enz"/>
</dbReference>
<reference evidence="5 6" key="1">
    <citation type="submission" date="2018-02" db="EMBL/GenBank/DDBJ databases">
        <title>Genome sequence of the basidiomycete white-rot fungus Phlebia centrifuga.</title>
        <authorList>
            <person name="Granchi Z."/>
            <person name="Peng M."/>
            <person name="de Vries R.P."/>
            <person name="Hilden K."/>
            <person name="Makela M.R."/>
            <person name="Grigoriev I."/>
            <person name="Riley R."/>
        </authorList>
    </citation>
    <scope>NUCLEOTIDE SEQUENCE [LARGE SCALE GENOMIC DNA]</scope>
    <source>
        <strain evidence="5 6">FBCC195</strain>
    </source>
</reference>
<dbReference type="Pfam" id="PF04851">
    <property type="entry name" value="ResIII"/>
    <property type="match status" value="1"/>
</dbReference>
<evidence type="ECO:0000259" key="3">
    <source>
        <dbReference type="PROSITE" id="PS51192"/>
    </source>
</evidence>
<evidence type="ECO:0000313" key="5">
    <source>
        <dbReference type="EMBL" id="PSS37687.1"/>
    </source>
</evidence>
<dbReference type="Gene3D" id="3.40.50.300">
    <property type="entry name" value="P-loop containing nucleotide triphosphate hydrolases"/>
    <property type="match status" value="2"/>
</dbReference>
<dbReference type="GO" id="GO:0016787">
    <property type="term" value="F:hydrolase activity"/>
    <property type="evidence" value="ECO:0007669"/>
    <property type="project" value="InterPro"/>
</dbReference>
<dbReference type="InterPro" id="IPR014001">
    <property type="entry name" value="Helicase_ATP-bd"/>
</dbReference>
<comment type="caution">
    <text evidence="5">The sequence shown here is derived from an EMBL/GenBank/DDBJ whole genome shotgun (WGS) entry which is preliminary data.</text>
</comment>
<dbReference type="AlphaFoldDB" id="A0A2R6S5X5"/>
<dbReference type="GO" id="GO:0032042">
    <property type="term" value="P:mitochondrial DNA metabolic process"/>
    <property type="evidence" value="ECO:0007669"/>
    <property type="project" value="TreeGrafter"/>
</dbReference>
<dbReference type="GO" id="GO:0005524">
    <property type="term" value="F:ATP binding"/>
    <property type="evidence" value="ECO:0007669"/>
    <property type="project" value="InterPro"/>
</dbReference>
<keyword evidence="1" id="KW-0547">Nucleotide-binding</keyword>
<dbReference type="GO" id="GO:0005759">
    <property type="term" value="C:mitochondrial matrix"/>
    <property type="evidence" value="ECO:0007669"/>
    <property type="project" value="TreeGrafter"/>
</dbReference>
<dbReference type="STRING" id="98765.A0A2R6S5X5"/>
<proteinExistence type="predicted"/>
<dbReference type="GO" id="GO:0070125">
    <property type="term" value="P:mitochondrial translational elongation"/>
    <property type="evidence" value="ECO:0007669"/>
    <property type="project" value="TreeGrafter"/>
</dbReference>
<dbReference type="OrthoDB" id="270584at2759"/>
<dbReference type="InterPro" id="IPR001650">
    <property type="entry name" value="Helicase_C-like"/>
</dbReference>
<dbReference type="GO" id="GO:0036121">
    <property type="term" value="F:double-stranded DNA helicase activity"/>
    <property type="evidence" value="ECO:0007669"/>
    <property type="project" value="TreeGrafter"/>
</dbReference>
<dbReference type="Pfam" id="PF00271">
    <property type="entry name" value="Helicase_C"/>
    <property type="match status" value="1"/>
</dbReference>
<dbReference type="SUPFAM" id="SSF52540">
    <property type="entry name" value="P-loop containing nucleoside triphosphate hydrolases"/>
    <property type="match status" value="1"/>
</dbReference>
<feature type="domain" description="Helicase C-terminal" evidence="4">
    <location>
        <begin position="220"/>
        <end position="415"/>
    </location>
</feature>
<evidence type="ECO:0000313" key="6">
    <source>
        <dbReference type="Proteomes" id="UP000186601"/>
    </source>
</evidence>
<feature type="domain" description="Helicase ATP-binding" evidence="3">
    <location>
        <begin position="45"/>
        <end position="221"/>
    </location>
</feature>
<dbReference type="PROSITE" id="PS51192">
    <property type="entry name" value="HELICASE_ATP_BIND_1"/>
    <property type="match status" value="1"/>
</dbReference>
<accession>A0A2R6S5X5</accession>
<dbReference type="PROSITE" id="PS51194">
    <property type="entry name" value="HELICASE_CTER"/>
    <property type="match status" value="1"/>
</dbReference>
<dbReference type="SMART" id="SM00487">
    <property type="entry name" value="DEXDc"/>
    <property type="match status" value="1"/>
</dbReference>
<keyword evidence="1" id="KW-0378">Hydrolase</keyword>
<evidence type="ECO:0000256" key="1">
    <source>
        <dbReference type="ARBA" id="ARBA00022806"/>
    </source>
</evidence>
<gene>
    <name evidence="5" type="ORF">PHLCEN_2v511</name>
</gene>
<dbReference type="GO" id="GO:0000403">
    <property type="term" value="F:Y-form DNA binding"/>
    <property type="evidence" value="ECO:0007669"/>
    <property type="project" value="TreeGrafter"/>
</dbReference>
<dbReference type="CDD" id="cd18032">
    <property type="entry name" value="DEXHc_RE_I_III_res"/>
    <property type="match status" value="1"/>
</dbReference>
<keyword evidence="1" id="KW-0067">ATP-binding</keyword>
<protein>
    <recommendedName>
        <fullName evidence="7">P-loop containing nucleoside triphosphate hydrolase protein</fullName>
    </recommendedName>
</protein>
<evidence type="ECO:0008006" key="7">
    <source>
        <dbReference type="Google" id="ProtNLM"/>
    </source>
</evidence>
<keyword evidence="1" id="KW-0347">Helicase</keyword>
<evidence type="ECO:0000256" key="2">
    <source>
        <dbReference type="SAM" id="MobiDB-lite"/>
    </source>
</evidence>
<evidence type="ECO:0000259" key="4">
    <source>
        <dbReference type="PROSITE" id="PS51194"/>
    </source>
</evidence>
<sequence length="675" mass="74534">MRWAIHRWCCTHKGQYGRRYTTARLSPPSVQLRPYQESCIEACTDALASGASRIGVSLPTGSGKTTVFITLISLIYPPDGFPDAKRSLIIVNSIELARQAASQAKKLFPHWDVEIEQGTKHQASGLSDVTVATYQTLLQSQRLAKFNPSGLKAIIIDEAHHAAAPSYRRILSQFDPAISNPDAAAPVPTLAHRIPILGFSATFSRHDGLALGSVFERIVYHRDFLEMIKEQWCICSTWLDKAVTRKSTLVFCVNLAHVRDLTQAFRDAGVDARYVYSGTPAAERKALITAFKAQAFPVLLNCAILTEGADIPNIDCIIVARPTRSRNIFAQMIGRGMRLSPDTGKKDCRIIDFVDSTSRVPGVVSTPTLFGLDPAELIDDESIETLEERVNQAKDIEDIQSPDNMNMVPEPKSVAYIEHDDPFSLADGASGAPHIRTLSKNAWVGCGGDIYILECMGKGYIRIEPNTSEDKGEVGFFSGLMPFDLLECAPDPESNYKAVFTPASLPSQTAFMLKISPFQRSREILQARSLADAVKGSDTYARTKILPGPIGLGLLRSARWRHQPATDSQIAFVRKRRDKGFTTARKLQEEVIGSKAFKAAALEDEQMRKLSNLTKGEAANIISRIKHGAQARYEKIMKANNKLAEREKKERQRKARENVAVGPLPPASHYEAQSN</sequence>
<dbReference type="Proteomes" id="UP000186601">
    <property type="component" value="Unassembled WGS sequence"/>
</dbReference>
<name>A0A2R6S5X5_9APHY</name>
<dbReference type="InterPro" id="IPR006935">
    <property type="entry name" value="Helicase/UvrB_N"/>
</dbReference>
<dbReference type="PANTHER" id="PTHR47396">
    <property type="entry name" value="TYPE I RESTRICTION ENZYME ECOKI R PROTEIN"/>
    <property type="match status" value="1"/>
</dbReference>
<feature type="region of interest" description="Disordered" evidence="2">
    <location>
        <begin position="642"/>
        <end position="675"/>
    </location>
</feature>
<dbReference type="SMART" id="SM00490">
    <property type="entry name" value="HELICc"/>
    <property type="match status" value="1"/>
</dbReference>
<dbReference type="InterPro" id="IPR027417">
    <property type="entry name" value="P-loop_NTPase"/>
</dbReference>
<dbReference type="PANTHER" id="PTHR47396:SF1">
    <property type="entry name" value="ATP-DEPENDENT HELICASE IRC3-RELATED"/>
    <property type="match status" value="1"/>
</dbReference>